<dbReference type="GO" id="GO:0015627">
    <property type="term" value="C:type II protein secretion system complex"/>
    <property type="evidence" value="ECO:0007669"/>
    <property type="project" value="InterPro"/>
</dbReference>
<dbReference type="Proteomes" id="UP000184268">
    <property type="component" value="Unassembled WGS sequence"/>
</dbReference>
<dbReference type="RefSeq" id="WP_067658491.1">
    <property type="nucleotide sequence ID" value="NZ_FQXG01000001.1"/>
</dbReference>
<evidence type="ECO:0000256" key="2">
    <source>
        <dbReference type="SAM" id="Phobius"/>
    </source>
</evidence>
<keyword evidence="4" id="KW-1185">Reference proteome</keyword>
<dbReference type="PROSITE" id="PS00409">
    <property type="entry name" value="PROKAR_NTER_METHYL"/>
    <property type="match status" value="1"/>
</dbReference>
<dbReference type="GO" id="GO:0015628">
    <property type="term" value="P:protein secretion by the type II secretion system"/>
    <property type="evidence" value="ECO:0007669"/>
    <property type="project" value="InterPro"/>
</dbReference>
<dbReference type="NCBIfam" id="TIGR02532">
    <property type="entry name" value="IV_pilin_GFxxxE"/>
    <property type="match status" value="1"/>
</dbReference>
<evidence type="ECO:0000256" key="1">
    <source>
        <dbReference type="ARBA" id="ARBA00022481"/>
    </source>
</evidence>
<dbReference type="GO" id="GO:0043683">
    <property type="term" value="P:type IV pilus assembly"/>
    <property type="evidence" value="ECO:0007669"/>
    <property type="project" value="InterPro"/>
</dbReference>
<dbReference type="Pfam" id="PF16732">
    <property type="entry name" value="ComP_DUS"/>
    <property type="match status" value="1"/>
</dbReference>
<feature type="transmembrane region" description="Helical" evidence="2">
    <location>
        <begin position="12"/>
        <end position="36"/>
    </location>
</feature>
<name>A0A1M5NYR0_9GAMM</name>
<evidence type="ECO:0000313" key="3">
    <source>
        <dbReference type="EMBL" id="SHG94628.1"/>
    </source>
</evidence>
<gene>
    <name evidence="3" type="ORF">SAMN02745129_1226</name>
</gene>
<keyword evidence="2" id="KW-0472">Membrane</keyword>
<protein>
    <submittedName>
        <fullName evidence="3">Type IV pilus assembly protein PilE</fullName>
    </submittedName>
</protein>
<keyword evidence="1" id="KW-0488">Methylation</keyword>
<keyword evidence="2" id="KW-0812">Transmembrane</keyword>
<dbReference type="Gene3D" id="3.30.700.10">
    <property type="entry name" value="Glycoprotein, Type 4 Pilin"/>
    <property type="match status" value="1"/>
</dbReference>
<evidence type="ECO:0000313" key="4">
    <source>
        <dbReference type="Proteomes" id="UP000184268"/>
    </source>
</evidence>
<dbReference type="InterPro" id="IPR012902">
    <property type="entry name" value="N_methyl_site"/>
</dbReference>
<dbReference type="EMBL" id="FQXG01000001">
    <property type="protein sequence ID" value="SHG94628.1"/>
    <property type="molecule type" value="Genomic_DNA"/>
</dbReference>
<dbReference type="Pfam" id="PF07963">
    <property type="entry name" value="N_methyl"/>
    <property type="match status" value="1"/>
</dbReference>
<dbReference type="STRING" id="299255.SAMN02745129_1226"/>
<dbReference type="InterPro" id="IPR045584">
    <property type="entry name" value="Pilin-like"/>
</dbReference>
<organism evidence="3 4">
    <name type="scientific">Ferrimonas marina</name>
    <dbReference type="NCBI Taxonomy" id="299255"/>
    <lineage>
        <taxon>Bacteria</taxon>
        <taxon>Pseudomonadati</taxon>
        <taxon>Pseudomonadota</taxon>
        <taxon>Gammaproteobacteria</taxon>
        <taxon>Alteromonadales</taxon>
        <taxon>Ferrimonadaceae</taxon>
        <taxon>Ferrimonas</taxon>
    </lineage>
</organism>
<dbReference type="PRINTS" id="PR00813">
    <property type="entry name" value="BCTERIALGSPG"/>
</dbReference>
<dbReference type="InterPro" id="IPR000983">
    <property type="entry name" value="Bac_GSPG_pilin"/>
</dbReference>
<proteinExistence type="predicted"/>
<sequence>MKYGEVMHAQSGVTLLELLITVVIVAILATVALPSYQDSVMQTRAKTATTDLIALSLTLENTRQRTLTYPTVTTTTTAETQTAASGWQPAQSEHFRYSLIATSSGYTLSATGIGSLDGCVLTVNQDNVRSQTSSCGISSW</sequence>
<reference evidence="3 4" key="1">
    <citation type="submission" date="2016-11" db="EMBL/GenBank/DDBJ databases">
        <authorList>
            <person name="Jaros S."/>
            <person name="Januszkiewicz K."/>
            <person name="Wedrychowicz H."/>
        </authorList>
    </citation>
    <scope>NUCLEOTIDE SEQUENCE [LARGE SCALE GENOMIC DNA]</scope>
    <source>
        <strain evidence="3 4">DSM 16917</strain>
    </source>
</reference>
<dbReference type="SUPFAM" id="SSF54523">
    <property type="entry name" value="Pili subunits"/>
    <property type="match status" value="1"/>
</dbReference>
<dbReference type="OrthoDB" id="5296638at2"/>
<dbReference type="AlphaFoldDB" id="A0A1M5NYR0"/>
<dbReference type="InterPro" id="IPR031982">
    <property type="entry name" value="PilE-like"/>
</dbReference>
<keyword evidence="2" id="KW-1133">Transmembrane helix</keyword>
<accession>A0A1M5NYR0</accession>